<comment type="caution">
    <text evidence="2">The sequence shown here is derived from an EMBL/GenBank/DDBJ whole genome shotgun (WGS) entry which is preliminary data.</text>
</comment>
<dbReference type="InterPro" id="IPR039552">
    <property type="entry name" value="IS66_C"/>
</dbReference>
<dbReference type="OrthoDB" id="9800877at2"/>
<gene>
    <name evidence="2" type="ORF">CEX98_22145</name>
</gene>
<sequence>MSYNSSAVRAISIPFSTSKLVELRRANYSAIFYSVLETARANGHTLFDYVMHCLHKLVQPQCDIDSLLPWHVSL</sequence>
<accession>A0A2A5JJE9</accession>
<dbReference type="Pfam" id="PF13817">
    <property type="entry name" value="DDE_Tnp_IS66_C"/>
    <property type="match status" value="1"/>
</dbReference>
<dbReference type="AlphaFoldDB" id="A0A2A5JJE9"/>
<feature type="domain" description="Transposase IS66 C-terminal" evidence="1">
    <location>
        <begin position="34"/>
        <end position="70"/>
    </location>
</feature>
<name>A0A2A5JJE9_PSEO7</name>
<dbReference type="Proteomes" id="UP000228621">
    <property type="component" value="Unassembled WGS sequence"/>
</dbReference>
<organism evidence="2 3">
    <name type="scientific">Pseudoalteromonas piscicida</name>
    <dbReference type="NCBI Taxonomy" id="43662"/>
    <lineage>
        <taxon>Bacteria</taxon>
        <taxon>Pseudomonadati</taxon>
        <taxon>Pseudomonadota</taxon>
        <taxon>Gammaproteobacteria</taxon>
        <taxon>Alteromonadales</taxon>
        <taxon>Pseudoalteromonadaceae</taxon>
        <taxon>Pseudoalteromonas</taxon>
    </lineage>
</organism>
<reference evidence="3" key="1">
    <citation type="journal article" date="2019" name="Genome Announc.">
        <title>Draft Genome Sequence of Pseudoalteromonas piscicida Strain 36Y ROTHPW, an Hypersaline Seawater Isolate from the South Coast of Sonora, Mexico.</title>
        <authorList>
            <person name="Sanchez-Diaz R."/>
            <person name="Molina-Garza Z.J."/>
            <person name="Cruz-Suarez L.E."/>
            <person name="Selvin J."/>
            <person name="Kiran G.S."/>
            <person name="Ibarra-Gamez J.C."/>
            <person name="Gomez-Gil B."/>
            <person name="Galaviz-Silva L."/>
        </authorList>
    </citation>
    <scope>NUCLEOTIDE SEQUENCE [LARGE SCALE GENOMIC DNA]</scope>
    <source>
        <strain evidence="3">36Y_RITHPW</strain>
    </source>
</reference>
<evidence type="ECO:0000259" key="1">
    <source>
        <dbReference type="Pfam" id="PF13817"/>
    </source>
</evidence>
<keyword evidence="3" id="KW-1185">Reference proteome</keyword>
<proteinExistence type="predicted"/>
<evidence type="ECO:0000313" key="2">
    <source>
        <dbReference type="EMBL" id="PCK29574.1"/>
    </source>
</evidence>
<protein>
    <recommendedName>
        <fullName evidence="1">Transposase IS66 C-terminal domain-containing protein</fullName>
    </recommendedName>
</protein>
<evidence type="ECO:0000313" key="3">
    <source>
        <dbReference type="Proteomes" id="UP000228621"/>
    </source>
</evidence>
<dbReference type="EMBL" id="NKHF01000151">
    <property type="protein sequence ID" value="PCK29574.1"/>
    <property type="molecule type" value="Genomic_DNA"/>
</dbReference>